<dbReference type="SMART" id="SM00256">
    <property type="entry name" value="FBOX"/>
    <property type="match status" value="1"/>
</dbReference>
<feature type="compositionally biased region" description="Basic and acidic residues" evidence="2">
    <location>
        <begin position="263"/>
        <end position="288"/>
    </location>
</feature>
<gene>
    <name evidence="4" type="ORF">SBRCBS47491_007443</name>
</gene>
<feature type="domain" description="F-box" evidence="3">
    <location>
        <begin position="8"/>
        <end position="48"/>
    </location>
</feature>
<feature type="repeat" description="ANK" evidence="1">
    <location>
        <begin position="295"/>
        <end position="323"/>
    </location>
</feature>
<evidence type="ECO:0000256" key="2">
    <source>
        <dbReference type="SAM" id="MobiDB-lite"/>
    </source>
</evidence>
<dbReference type="InterPro" id="IPR001810">
    <property type="entry name" value="F-box_dom"/>
</dbReference>
<dbReference type="SUPFAM" id="SSF48403">
    <property type="entry name" value="Ankyrin repeat"/>
    <property type="match status" value="1"/>
</dbReference>
<evidence type="ECO:0000313" key="5">
    <source>
        <dbReference type="Proteomes" id="UP001642406"/>
    </source>
</evidence>
<dbReference type="EMBL" id="CAWUHC010000084">
    <property type="protein sequence ID" value="CAK7230013.1"/>
    <property type="molecule type" value="Genomic_DNA"/>
</dbReference>
<accession>A0ABP0CDW4</accession>
<keyword evidence="5" id="KW-1185">Reference proteome</keyword>
<evidence type="ECO:0000259" key="3">
    <source>
        <dbReference type="SMART" id="SM00256"/>
    </source>
</evidence>
<dbReference type="PROSITE" id="PS50297">
    <property type="entry name" value="ANK_REP_REGION"/>
    <property type="match status" value="1"/>
</dbReference>
<dbReference type="Proteomes" id="UP001642406">
    <property type="component" value="Unassembled WGS sequence"/>
</dbReference>
<feature type="region of interest" description="Disordered" evidence="2">
    <location>
        <begin position="470"/>
        <end position="521"/>
    </location>
</feature>
<organism evidence="4 5">
    <name type="scientific">Sporothrix bragantina</name>
    <dbReference type="NCBI Taxonomy" id="671064"/>
    <lineage>
        <taxon>Eukaryota</taxon>
        <taxon>Fungi</taxon>
        <taxon>Dikarya</taxon>
        <taxon>Ascomycota</taxon>
        <taxon>Pezizomycotina</taxon>
        <taxon>Sordariomycetes</taxon>
        <taxon>Sordariomycetidae</taxon>
        <taxon>Ophiostomatales</taxon>
        <taxon>Ophiostomataceae</taxon>
        <taxon>Sporothrix</taxon>
    </lineage>
</organism>
<dbReference type="InterPro" id="IPR036770">
    <property type="entry name" value="Ankyrin_rpt-contain_sf"/>
</dbReference>
<dbReference type="PROSITE" id="PS50088">
    <property type="entry name" value="ANK_REPEAT"/>
    <property type="match status" value="1"/>
</dbReference>
<protein>
    <recommendedName>
        <fullName evidence="3">F-box domain-containing protein</fullName>
    </recommendedName>
</protein>
<dbReference type="Pfam" id="PF00646">
    <property type="entry name" value="F-box"/>
    <property type="match status" value="1"/>
</dbReference>
<proteinExistence type="predicted"/>
<comment type="caution">
    <text evidence="4">The sequence shown here is derived from an EMBL/GenBank/DDBJ whole genome shotgun (WGS) entry which is preliminary data.</text>
</comment>
<name>A0ABP0CDW4_9PEZI</name>
<dbReference type="InterPro" id="IPR002110">
    <property type="entry name" value="Ankyrin_rpt"/>
</dbReference>
<dbReference type="Gene3D" id="1.25.40.20">
    <property type="entry name" value="Ankyrin repeat-containing domain"/>
    <property type="match status" value="1"/>
</dbReference>
<feature type="region of interest" description="Disordered" evidence="2">
    <location>
        <begin position="241"/>
        <end position="288"/>
    </location>
</feature>
<reference evidence="4 5" key="1">
    <citation type="submission" date="2024-01" db="EMBL/GenBank/DDBJ databases">
        <authorList>
            <person name="Allen C."/>
            <person name="Tagirdzhanova G."/>
        </authorList>
    </citation>
    <scope>NUCLEOTIDE SEQUENCE [LARGE SCALE GENOMIC DNA]</scope>
</reference>
<evidence type="ECO:0000256" key="1">
    <source>
        <dbReference type="PROSITE-ProRule" id="PRU00023"/>
    </source>
</evidence>
<keyword evidence="1" id="KW-0040">ANK repeat</keyword>
<evidence type="ECO:0000313" key="4">
    <source>
        <dbReference type="EMBL" id="CAK7230013.1"/>
    </source>
</evidence>
<sequence>MSGYFEMLPPELLQDILDRLDFREKVPLMRCSKTLLAYLQPQVFSAKIVRDMAMHWAISNGCMTLIRRLVEEHGASPSFYGGTVVGPVEVRSGNSRPVEHGGMRLTRYPQSTLLAVLKRAPQGKGALDTFVELGATLYPEECLRSKKDYLEADLDETEIHSILNKQRYTLLRRIASMPTDKEYVMDKIAFIRFFYEQGYRTRPDIVGTTCNIAYTLPRLIRSDNDFRVVKLVLQEEANVAEEEEGKEAKLSHTNKTSEAGEPNGRDDQEGQGDQEVKQSKIPLVDRPETYGPRGALVSPLSAAILTGSTKIFKLLLQHGADIHGPKLSFQKVGPTAHALHIPIFAAAYVMAGRKTHSAGRFWLEECHAKGANINHMALCRLSGTHKPYKPVEMSLSYYSQGMRYPATHYFWATPMDVFIDCLPTEYLLKKKDDKNPEGVDEDDDEVMDDDISFSAAVSMNLFNDKGAVADLGSLREPPPPKRSVLEIGKNGKEGPDTDTVMGNTDAVDNDSKSIMYPGPPTDASLDQWRNLRRVVSPLTLEVLLDKISVSGLAYPVAYSYAELLREHFSSGLSQAARLMSKYDGPSPETRYPTWPSGPESTGRRTLAMLLLCDEDLTSQSREMQRYIVYVQRRADLLFLGNVLSNLEQIFSGPRWMIQKDYPYLPDPIADDIEMRQELNEVDEISLALSDSPEDQEWLQKYTAARYQKSPATSATSSRWTAMHEICWMWNRRLYLRDLWIARNGPDDARVAEGHLRFFRQPESTTTLLNALISYGLSVSYETEDGKTPISILTNDHDGALRPDSKEFLGKLANFMTARAALVAF</sequence>